<dbReference type="Proteomes" id="UP000010074">
    <property type="component" value="Chromosome"/>
</dbReference>
<dbReference type="HOGENOM" id="CLU_113613_0_0_7"/>
<dbReference type="KEGG" id="bbat:Bdt_1303"/>
<gene>
    <name evidence="2" type="ORF">Bdt_1303</name>
</gene>
<sequence>MPEIKHYDAKKKHHHPKKRRPHHEAQAEIDEAAEIRGDAEEIIDEAHASMNEAHATMEAADEINTEAQNEGVKVDETMREAKKMVSEGAPIYSEDTVDSDIHHAEEKVHLEFYGSEVIRQKAPKVMEIADTVADEWKKDGQFEGLPVGNPIAQMAAAKALRTAKDVDKKLEEKGVYAMAKMGIDLIKSKIEKRNH</sequence>
<dbReference type="AlphaFoldDB" id="K7ZF03"/>
<feature type="compositionally biased region" description="Basic residues" evidence="1">
    <location>
        <begin position="8"/>
        <end position="22"/>
    </location>
</feature>
<protein>
    <submittedName>
        <fullName evidence="2">Uncharacterized protein</fullName>
    </submittedName>
</protein>
<dbReference type="PATRIC" id="fig|1069642.3.peg.1287"/>
<organism evidence="2 3">
    <name type="scientific">Bdellovibrio bacteriovorus str. Tiberius</name>
    <dbReference type="NCBI Taxonomy" id="1069642"/>
    <lineage>
        <taxon>Bacteria</taxon>
        <taxon>Pseudomonadati</taxon>
        <taxon>Bdellovibrionota</taxon>
        <taxon>Bdellovibrionia</taxon>
        <taxon>Bdellovibrionales</taxon>
        <taxon>Pseudobdellovibrionaceae</taxon>
        <taxon>Bdellovibrio</taxon>
    </lineage>
</organism>
<dbReference type="STRING" id="1069642.Bdt_1303"/>
<evidence type="ECO:0000313" key="3">
    <source>
        <dbReference type="Proteomes" id="UP000010074"/>
    </source>
</evidence>
<evidence type="ECO:0000313" key="2">
    <source>
        <dbReference type="EMBL" id="AFY01002.1"/>
    </source>
</evidence>
<dbReference type="RefSeq" id="WP_015090465.1">
    <property type="nucleotide sequence ID" value="NC_019567.1"/>
</dbReference>
<feature type="region of interest" description="Disordered" evidence="1">
    <location>
        <begin position="1"/>
        <end position="26"/>
    </location>
</feature>
<name>K7ZF03_BDEBC</name>
<proteinExistence type="predicted"/>
<accession>K7ZF03</accession>
<evidence type="ECO:0000256" key="1">
    <source>
        <dbReference type="SAM" id="MobiDB-lite"/>
    </source>
</evidence>
<dbReference type="OrthoDB" id="9342631at2"/>
<reference evidence="2 3" key="1">
    <citation type="journal article" date="2012" name="BMC Genomics">
        <title>Genome analysis of a simultaneously predatory and prey-independent, novel Bdellovibrio bacteriovorus from the River Tiber, supports in silico predictions of both ancient and recent lateral gene transfer from diverse bacteria.</title>
        <authorList>
            <person name="Hobley L."/>
            <person name="Lerner T.R."/>
            <person name="Williams L.E."/>
            <person name="Lambert C."/>
            <person name="Till R."/>
            <person name="Milner D.S."/>
            <person name="Basford S.M."/>
            <person name="Capeness M.J."/>
            <person name="Fenton A.K."/>
            <person name="Atterbury R.J."/>
            <person name="Harris M.A."/>
            <person name="Sockett R.E."/>
        </authorList>
    </citation>
    <scope>NUCLEOTIDE SEQUENCE [LARGE SCALE GENOMIC DNA]</scope>
    <source>
        <strain evidence="2 3">Tiberius</strain>
    </source>
</reference>
<dbReference type="EMBL" id="CP002930">
    <property type="protein sequence ID" value="AFY01002.1"/>
    <property type="molecule type" value="Genomic_DNA"/>
</dbReference>